<proteinExistence type="predicted"/>
<gene>
    <name evidence="6" type="ORF">MiSe_01260</name>
</gene>
<evidence type="ECO:0000256" key="3">
    <source>
        <dbReference type="ARBA" id="ARBA00022723"/>
    </source>
</evidence>
<sequence>MTDICLVSMPYSSLNGPSIALGLLKGALKETEIKASVLYPNIWFAQEIGLDTYIALFEGKNEELIGEWTFAKAAFPDFEPDDTIYPSKPLATRDMLYERLDLERENLPEQFRKVREKAPAFVDRVAQAILAQKPRIVSCTSTFGQHVASLALLRRIRELAPEVITLIGGANCEGVMGLATKRAFDWVDFVFSGEGDTLFYDLCRKLLDFGRNVSAAELPEGAIGVCNMNGKSSPPRASVWDMDRVPIPDYDDYFAAIQTSQISAYQKVER</sequence>
<dbReference type="PANTHER" id="PTHR43409:SF7">
    <property type="entry name" value="BLL1977 PROTEIN"/>
    <property type="match status" value="1"/>
</dbReference>
<evidence type="ECO:0000256" key="4">
    <source>
        <dbReference type="ARBA" id="ARBA00023004"/>
    </source>
</evidence>
<dbReference type="GO" id="GO:0046872">
    <property type="term" value="F:metal ion binding"/>
    <property type="evidence" value="ECO:0007669"/>
    <property type="project" value="UniProtKB-KW"/>
</dbReference>
<organism evidence="6 7">
    <name type="scientific">Microseira wollei NIES-4236</name>
    <dbReference type="NCBI Taxonomy" id="2530354"/>
    <lineage>
        <taxon>Bacteria</taxon>
        <taxon>Bacillati</taxon>
        <taxon>Cyanobacteriota</taxon>
        <taxon>Cyanophyceae</taxon>
        <taxon>Oscillatoriophycideae</taxon>
        <taxon>Aerosakkonematales</taxon>
        <taxon>Aerosakkonemataceae</taxon>
        <taxon>Microseira</taxon>
    </lineage>
</organism>
<evidence type="ECO:0000256" key="2">
    <source>
        <dbReference type="ARBA" id="ARBA00022691"/>
    </source>
</evidence>
<evidence type="ECO:0000256" key="1">
    <source>
        <dbReference type="ARBA" id="ARBA00001966"/>
    </source>
</evidence>
<comment type="caution">
    <text evidence="6">The sequence shown here is derived from an EMBL/GenBank/DDBJ whole genome shotgun (WGS) entry which is preliminary data.</text>
</comment>
<keyword evidence="2" id="KW-0949">S-adenosyl-L-methionine</keyword>
<evidence type="ECO:0000256" key="5">
    <source>
        <dbReference type="ARBA" id="ARBA00023014"/>
    </source>
</evidence>
<dbReference type="GO" id="GO:0005829">
    <property type="term" value="C:cytosol"/>
    <property type="evidence" value="ECO:0007669"/>
    <property type="project" value="TreeGrafter"/>
</dbReference>
<dbReference type="InterPro" id="IPR051198">
    <property type="entry name" value="BchE-like"/>
</dbReference>
<keyword evidence="7" id="KW-1185">Reference proteome</keyword>
<dbReference type="PANTHER" id="PTHR43409">
    <property type="entry name" value="ANAEROBIC MAGNESIUM-PROTOPORPHYRIN IX MONOMETHYL ESTER CYCLASE-RELATED"/>
    <property type="match status" value="1"/>
</dbReference>
<dbReference type="EMBL" id="BLAY01000001">
    <property type="protein sequence ID" value="GET35384.1"/>
    <property type="molecule type" value="Genomic_DNA"/>
</dbReference>
<dbReference type="GO" id="GO:0051536">
    <property type="term" value="F:iron-sulfur cluster binding"/>
    <property type="evidence" value="ECO:0007669"/>
    <property type="project" value="UniProtKB-KW"/>
</dbReference>
<dbReference type="Gene3D" id="3.40.50.280">
    <property type="entry name" value="Cobalamin-binding domain"/>
    <property type="match status" value="1"/>
</dbReference>
<name>A0AAV3X502_9CYAN</name>
<accession>A0AAV3X502</accession>
<dbReference type="AlphaFoldDB" id="A0AAV3X502"/>
<evidence type="ECO:0000313" key="7">
    <source>
        <dbReference type="Proteomes" id="UP001050975"/>
    </source>
</evidence>
<dbReference type="RefSeq" id="WP_226572760.1">
    <property type="nucleotide sequence ID" value="NZ_BLAY01000001.1"/>
</dbReference>
<keyword evidence="5" id="KW-0411">Iron-sulfur</keyword>
<keyword evidence="4" id="KW-0408">Iron</keyword>
<keyword evidence="3" id="KW-0479">Metal-binding</keyword>
<reference evidence="6" key="1">
    <citation type="submission" date="2019-10" db="EMBL/GenBank/DDBJ databases">
        <title>Draft genome sequece of Microseira wollei NIES-4236.</title>
        <authorList>
            <person name="Yamaguchi H."/>
            <person name="Suzuki S."/>
            <person name="Kawachi M."/>
        </authorList>
    </citation>
    <scope>NUCLEOTIDE SEQUENCE</scope>
    <source>
        <strain evidence="6">NIES-4236</strain>
    </source>
</reference>
<comment type="cofactor">
    <cofactor evidence="1">
        <name>[4Fe-4S] cluster</name>
        <dbReference type="ChEBI" id="CHEBI:49883"/>
    </cofactor>
</comment>
<dbReference type="Proteomes" id="UP001050975">
    <property type="component" value="Unassembled WGS sequence"/>
</dbReference>
<protein>
    <submittedName>
        <fullName evidence="6">Radical SAM</fullName>
    </submittedName>
</protein>
<evidence type="ECO:0000313" key="6">
    <source>
        <dbReference type="EMBL" id="GET35384.1"/>
    </source>
</evidence>